<proteinExistence type="predicted"/>
<dbReference type="EMBL" id="JARYMX010000006">
    <property type="protein sequence ID" value="KAJ9543712.1"/>
    <property type="molecule type" value="Genomic_DNA"/>
</dbReference>
<gene>
    <name evidence="3" type="ORF">OSB04_023419</name>
</gene>
<evidence type="ECO:0000256" key="2">
    <source>
        <dbReference type="SAM" id="Phobius"/>
    </source>
</evidence>
<feature type="transmembrane region" description="Helical" evidence="2">
    <location>
        <begin position="126"/>
        <end position="144"/>
    </location>
</feature>
<feature type="compositionally biased region" description="Basic and acidic residues" evidence="1">
    <location>
        <begin position="152"/>
        <end position="161"/>
    </location>
</feature>
<feature type="compositionally biased region" description="Basic residues" evidence="1">
    <location>
        <begin position="162"/>
        <end position="173"/>
    </location>
</feature>
<feature type="region of interest" description="Disordered" evidence="1">
    <location>
        <begin position="152"/>
        <end position="190"/>
    </location>
</feature>
<comment type="caution">
    <text evidence="3">The sequence shown here is derived from an EMBL/GenBank/DDBJ whole genome shotgun (WGS) entry which is preliminary data.</text>
</comment>
<dbReference type="AlphaFoldDB" id="A0AA38VZL9"/>
<keyword evidence="4" id="KW-1185">Reference proteome</keyword>
<name>A0AA38VZL9_9ASTR</name>
<dbReference type="PANTHER" id="PTHR36735">
    <property type="entry name" value="TRANSMEMBRANE PROTEIN"/>
    <property type="match status" value="1"/>
</dbReference>
<sequence>MVVTASTASLPPFPTLQSFKYHAIKSPNLSIPSPPTTNFIRRPLITTVNRPISATAPNGAFLLSEATPPPESSDQMLTGVIAADNGDGVSVVISALLSIAFVGLSVLTIGVRYYCKTLVELNRIQLQFVKLFILVIYIAVTDYLQKKEEEKFEKEEAEKAKRGGKKKRVRSRAGPKGFGQKINYDDYDDL</sequence>
<keyword evidence="2" id="KW-0812">Transmembrane</keyword>
<feature type="transmembrane region" description="Helical" evidence="2">
    <location>
        <begin position="91"/>
        <end position="114"/>
    </location>
</feature>
<reference evidence="3" key="1">
    <citation type="submission" date="2023-03" db="EMBL/GenBank/DDBJ databases">
        <title>Chromosome-scale reference genome and RAD-based genetic map of yellow starthistle (Centaurea solstitialis) reveal putative structural variation and QTLs associated with invader traits.</title>
        <authorList>
            <person name="Reatini B."/>
            <person name="Cang F.A."/>
            <person name="Jiang Q."/>
            <person name="Mckibben M.T.W."/>
            <person name="Barker M.S."/>
            <person name="Rieseberg L.H."/>
            <person name="Dlugosch K.M."/>
        </authorList>
    </citation>
    <scope>NUCLEOTIDE SEQUENCE</scope>
    <source>
        <strain evidence="3">CAN-66</strain>
        <tissue evidence="3">Leaf</tissue>
    </source>
</reference>
<keyword evidence="2" id="KW-0472">Membrane</keyword>
<organism evidence="3 4">
    <name type="scientific">Centaurea solstitialis</name>
    <name type="common">yellow star-thistle</name>
    <dbReference type="NCBI Taxonomy" id="347529"/>
    <lineage>
        <taxon>Eukaryota</taxon>
        <taxon>Viridiplantae</taxon>
        <taxon>Streptophyta</taxon>
        <taxon>Embryophyta</taxon>
        <taxon>Tracheophyta</taxon>
        <taxon>Spermatophyta</taxon>
        <taxon>Magnoliopsida</taxon>
        <taxon>eudicotyledons</taxon>
        <taxon>Gunneridae</taxon>
        <taxon>Pentapetalae</taxon>
        <taxon>asterids</taxon>
        <taxon>campanulids</taxon>
        <taxon>Asterales</taxon>
        <taxon>Asteraceae</taxon>
        <taxon>Carduoideae</taxon>
        <taxon>Cardueae</taxon>
        <taxon>Centaureinae</taxon>
        <taxon>Centaurea</taxon>
    </lineage>
</organism>
<evidence type="ECO:0000313" key="4">
    <source>
        <dbReference type="Proteomes" id="UP001172457"/>
    </source>
</evidence>
<evidence type="ECO:0000256" key="1">
    <source>
        <dbReference type="SAM" id="MobiDB-lite"/>
    </source>
</evidence>
<dbReference type="GO" id="GO:0009535">
    <property type="term" value="C:chloroplast thylakoid membrane"/>
    <property type="evidence" value="ECO:0007669"/>
    <property type="project" value="TreeGrafter"/>
</dbReference>
<protein>
    <submittedName>
        <fullName evidence="3">Uncharacterized protein</fullName>
    </submittedName>
</protein>
<keyword evidence="2" id="KW-1133">Transmembrane helix</keyword>
<dbReference type="PANTHER" id="PTHR36735:SF1">
    <property type="entry name" value="TRANSMEMBRANE PROTEIN"/>
    <property type="match status" value="1"/>
</dbReference>
<dbReference type="Proteomes" id="UP001172457">
    <property type="component" value="Chromosome 6"/>
</dbReference>
<evidence type="ECO:0000313" key="3">
    <source>
        <dbReference type="EMBL" id="KAJ9543712.1"/>
    </source>
</evidence>
<accession>A0AA38VZL9</accession>